<reference evidence="2 3" key="1">
    <citation type="submission" date="2024-09" db="EMBL/GenBank/DDBJ databases">
        <authorList>
            <person name="Sun Q."/>
            <person name="Mori K."/>
        </authorList>
    </citation>
    <scope>NUCLEOTIDE SEQUENCE [LARGE SCALE GENOMIC DNA]</scope>
    <source>
        <strain evidence="2 3">NCAIM B.02604</strain>
    </source>
</reference>
<name>A0ABV6PBV8_9MICC</name>
<sequence>MEYADRVRGAISAGALADALGAVVEKDTLATIQKEFDASGLQGFAHVRSVRPSAFTGVDGRLPFTEDTQLTLYTMDALIELIGWANEGVAADDAACLWLAYLRWYQGQTGQLPEGIPVIPGKFLDQQPGMAVNRGPGKATLAGLASGEQGHPKKPANPEATGSGTVMRSLPFGLVPYVPVETMISMAAKGAALTHGHPDSVAAPMLLTAGIRAIHEYEIPVAEAFTERYLAPAISQLPAGQHAHQKLVHAHSLGVVHRDSGQVLVGDALVEEFGTGQFAADALAMSVYLAVTAGPRPTQADFTKAVLRAVNNSGDTDTVGALTGQILGTAGGIEVIPAGWLAELEQPDVVNEMLRQWLQTMR</sequence>
<feature type="region of interest" description="Disordered" evidence="1">
    <location>
        <begin position="139"/>
        <end position="164"/>
    </location>
</feature>
<dbReference type="PANTHER" id="PTHR16222:SF12">
    <property type="entry name" value="ADP-RIBOSYLGLYCOHYDROLASE-RELATED"/>
    <property type="match status" value="1"/>
</dbReference>
<dbReference type="InterPro" id="IPR050792">
    <property type="entry name" value="ADP-ribosylglycohydrolase"/>
</dbReference>
<dbReference type="PANTHER" id="PTHR16222">
    <property type="entry name" value="ADP-RIBOSYLGLYCOHYDROLASE"/>
    <property type="match status" value="1"/>
</dbReference>
<dbReference type="InterPro" id="IPR036705">
    <property type="entry name" value="Ribosyl_crysJ1_sf"/>
</dbReference>
<proteinExistence type="predicted"/>
<dbReference type="Pfam" id="PF03747">
    <property type="entry name" value="ADP_ribosyl_GH"/>
    <property type="match status" value="1"/>
</dbReference>
<evidence type="ECO:0000256" key="1">
    <source>
        <dbReference type="SAM" id="MobiDB-lite"/>
    </source>
</evidence>
<evidence type="ECO:0000313" key="2">
    <source>
        <dbReference type="EMBL" id="MFC0582613.1"/>
    </source>
</evidence>
<protein>
    <submittedName>
        <fullName evidence="2">ADP-ribosylglycohydrolase family protein</fullName>
    </submittedName>
</protein>
<evidence type="ECO:0000313" key="3">
    <source>
        <dbReference type="Proteomes" id="UP001589862"/>
    </source>
</evidence>
<accession>A0ABV6PBV8</accession>
<dbReference type="InterPro" id="IPR005502">
    <property type="entry name" value="Ribosyl_crysJ1"/>
</dbReference>
<dbReference type="RefSeq" id="WP_377459905.1">
    <property type="nucleotide sequence ID" value="NZ_JBHLUB010000031.1"/>
</dbReference>
<dbReference type="SUPFAM" id="SSF101478">
    <property type="entry name" value="ADP-ribosylglycohydrolase"/>
    <property type="match status" value="1"/>
</dbReference>
<dbReference type="Proteomes" id="UP001589862">
    <property type="component" value="Unassembled WGS sequence"/>
</dbReference>
<dbReference type="EMBL" id="JBHLUB010000031">
    <property type="protein sequence ID" value="MFC0582613.1"/>
    <property type="molecule type" value="Genomic_DNA"/>
</dbReference>
<organism evidence="2 3">
    <name type="scientific">Micrococcoides hystricis</name>
    <dbReference type="NCBI Taxonomy" id="1572761"/>
    <lineage>
        <taxon>Bacteria</taxon>
        <taxon>Bacillati</taxon>
        <taxon>Actinomycetota</taxon>
        <taxon>Actinomycetes</taxon>
        <taxon>Micrococcales</taxon>
        <taxon>Micrococcaceae</taxon>
        <taxon>Micrococcoides</taxon>
    </lineage>
</organism>
<gene>
    <name evidence="2" type="ORF">ACFFFR_09515</name>
</gene>
<comment type="caution">
    <text evidence="2">The sequence shown here is derived from an EMBL/GenBank/DDBJ whole genome shotgun (WGS) entry which is preliminary data.</text>
</comment>
<keyword evidence="3" id="KW-1185">Reference proteome</keyword>
<dbReference type="Gene3D" id="1.10.4080.10">
    <property type="entry name" value="ADP-ribosylation/Crystallin J1"/>
    <property type="match status" value="1"/>
</dbReference>